<dbReference type="AlphaFoldDB" id="A0A371X5X3"/>
<accession>A0A371X5X3</accession>
<evidence type="ECO:0000313" key="2">
    <source>
        <dbReference type="Proteomes" id="UP000262379"/>
    </source>
</evidence>
<dbReference type="Proteomes" id="UP000262379">
    <property type="component" value="Unassembled WGS sequence"/>
</dbReference>
<reference evidence="2" key="1">
    <citation type="submission" date="2018-08" db="EMBL/GenBank/DDBJ databases">
        <authorList>
            <person name="Im W.T."/>
        </authorList>
    </citation>
    <scope>NUCLEOTIDE SEQUENCE [LARGE SCALE GENOMIC DNA]</scope>
    <source>
        <strain evidence="2">LA-28</strain>
    </source>
</reference>
<organism evidence="1 2">
    <name type="scientific">Mesorhizobium denitrificans</name>
    <dbReference type="NCBI Taxonomy" id="2294114"/>
    <lineage>
        <taxon>Bacteria</taxon>
        <taxon>Pseudomonadati</taxon>
        <taxon>Pseudomonadota</taxon>
        <taxon>Alphaproteobacteria</taxon>
        <taxon>Hyphomicrobiales</taxon>
        <taxon>Phyllobacteriaceae</taxon>
        <taxon>Mesorhizobium</taxon>
    </lineage>
</organism>
<comment type="caution">
    <text evidence="1">The sequence shown here is derived from an EMBL/GenBank/DDBJ whole genome shotgun (WGS) entry which is preliminary data.</text>
</comment>
<name>A0A371X5X3_9HYPH</name>
<keyword evidence="2" id="KW-1185">Reference proteome</keyword>
<proteinExistence type="predicted"/>
<evidence type="ECO:0000313" key="1">
    <source>
        <dbReference type="EMBL" id="RFC64622.1"/>
    </source>
</evidence>
<dbReference type="EMBL" id="QURN01000019">
    <property type="protein sequence ID" value="RFC64622.1"/>
    <property type="molecule type" value="Genomic_DNA"/>
</dbReference>
<protein>
    <submittedName>
        <fullName evidence="1">Uncharacterized protein</fullName>
    </submittedName>
</protein>
<gene>
    <name evidence="1" type="ORF">DY251_19295</name>
</gene>
<sequence>MTYADLDRRVTRPAGFKLNLPPDASKARRITQRKYEDAVNAMAGPMDAESWRVALDAQDRARRNYGAVLLREDRQSRPHIYAK</sequence>
<dbReference type="RefSeq" id="WP_116625543.1">
    <property type="nucleotide sequence ID" value="NZ_QURN01000019.1"/>
</dbReference>